<dbReference type="EMBL" id="UGVE01000002">
    <property type="protein sequence ID" value="SUE35975.1"/>
    <property type="molecule type" value="Genomic_DNA"/>
</dbReference>
<name>A0AAJ5D7J6_9RALS</name>
<dbReference type="RefSeq" id="WP_145997144.1">
    <property type="nucleotide sequence ID" value="NZ_BAAAEC010000011.1"/>
</dbReference>
<dbReference type="AlphaFoldDB" id="A0AAJ5D7J6"/>
<feature type="compositionally biased region" description="Low complexity" evidence="1">
    <location>
        <begin position="16"/>
        <end position="27"/>
    </location>
</feature>
<organism evidence="2 3">
    <name type="scientific">Ralstonia mannitolilytica</name>
    <dbReference type="NCBI Taxonomy" id="105219"/>
    <lineage>
        <taxon>Bacteria</taxon>
        <taxon>Pseudomonadati</taxon>
        <taxon>Pseudomonadota</taxon>
        <taxon>Betaproteobacteria</taxon>
        <taxon>Burkholderiales</taxon>
        <taxon>Burkholderiaceae</taxon>
        <taxon>Ralstonia</taxon>
    </lineage>
</organism>
<gene>
    <name evidence="2" type="ORF">NCTC10894_03993</name>
</gene>
<protein>
    <submittedName>
        <fullName evidence="2">Uncharacterized protein</fullName>
    </submittedName>
</protein>
<accession>A0AAJ5D7J6</accession>
<sequence>MTAATIQARQLDLGMAAAPARPARSSAENNVARSAAQGAGHAFGPHAASAPYASGPVQESRGAAGRWQARVDVGGSAYCLQAQDPSLRRDPFERALAVPSTCR</sequence>
<comment type="caution">
    <text evidence="2">The sequence shown here is derived from an EMBL/GenBank/DDBJ whole genome shotgun (WGS) entry which is preliminary data.</text>
</comment>
<reference evidence="2 3" key="1">
    <citation type="submission" date="2018-06" db="EMBL/GenBank/DDBJ databases">
        <authorList>
            <consortium name="Pathogen Informatics"/>
            <person name="Doyle S."/>
        </authorList>
    </citation>
    <scope>NUCLEOTIDE SEQUENCE [LARGE SCALE GENOMIC DNA]</scope>
    <source>
        <strain evidence="2 3">NCTC10894</strain>
    </source>
</reference>
<evidence type="ECO:0000256" key="1">
    <source>
        <dbReference type="SAM" id="MobiDB-lite"/>
    </source>
</evidence>
<dbReference type="Proteomes" id="UP000255008">
    <property type="component" value="Unassembled WGS sequence"/>
</dbReference>
<feature type="region of interest" description="Disordered" evidence="1">
    <location>
        <begin position="15"/>
        <end position="63"/>
    </location>
</feature>
<evidence type="ECO:0000313" key="2">
    <source>
        <dbReference type="EMBL" id="SUE35975.1"/>
    </source>
</evidence>
<evidence type="ECO:0000313" key="3">
    <source>
        <dbReference type="Proteomes" id="UP000255008"/>
    </source>
</evidence>
<proteinExistence type="predicted"/>